<gene>
    <name evidence="10" type="ORF">DS2_00700</name>
</gene>
<dbReference type="AlphaFoldDB" id="W7QT45"/>
<dbReference type="GO" id="GO:0046872">
    <property type="term" value="F:metal ion binding"/>
    <property type="evidence" value="ECO:0007669"/>
    <property type="project" value="UniProtKB-KW"/>
</dbReference>
<feature type="binding site" evidence="8">
    <location>
        <position position="138"/>
    </location>
    <ligand>
        <name>Mg(2+)</name>
        <dbReference type="ChEBI" id="CHEBI:18420"/>
    </ligand>
</feature>
<dbReference type="PRINTS" id="PR00113">
    <property type="entry name" value="ALKPHPHTASE"/>
</dbReference>
<name>W7QT45_9ALTE</name>
<reference evidence="10 11" key="1">
    <citation type="journal article" date="2014" name="Genome Announc.">
        <title>Draft Genome Sequence of the Agar-Degrading Bacterium Catenovulum sp. Strain DS-2, Isolated from Intestines of Haliotis diversicolor.</title>
        <authorList>
            <person name="Shan D."/>
            <person name="Li X."/>
            <person name="Gu Z."/>
            <person name="Wei G."/>
            <person name="Gao Z."/>
            <person name="Shao Z."/>
        </authorList>
    </citation>
    <scope>NUCLEOTIDE SEQUENCE [LARGE SCALE GENOMIC DNA]</scope>
    <source>
        <strain evidence="10 11">DS-2</strain>
    </source>
</reference>
<dbReference type="eggNOG" id="COG1785">
    <property type="taxonomic scope" value="Bacteria"/>
</dbReference>
<comment type="similarity">
    <text evidence="1 9">Belongs to the alkaline phosphatase family.</text>
</comment>
<dbReference type="Gene3D" id="1.10.60.40">
    <property type="match status" value="1"/>
</dbReference>
<dbReference type="InterPro" id="IPR017850">
    <property type="entry name" value="Alkaline_phosphatase_core_sf"/>
</dbReference>
<evidence type="ECO:0000256" key="2">
    <source>
        <dbReference type="ARBA" id="ARBA00022553"/>
    </source>
</evidence>
<dbReference type="Pfam" id="PF00245">
    <property type="entry name" value="Alk_phosphatase"/>
    <property type="match status" value="1"/>
</dbReference>
<evidence type="ECO:0000256" key="7">
    <source>
        <dbReference type="PIRSR" id="PIRSR601952-1"/>
    </source>
</evidence>
<dbReference type="Proteomes" id="UP000019276">
    <property type="component" value="Unassembled WGS sequence"/>
</dbReference>
<dbReference type="InterPro" id="IPR018299">
    <property type="entry name" value="Alkaline_phosphatase_AS"/>
</dbReference>
<evidence type="ECO:0000256" key="6">
    <source>
        <dbReference type="ARBA" id="ARBA00022842"/>
    </source>
</evidence>
<dbReference type="OrthoDB" id="9794455at2"/>
<dbReference type="SMART" id="SM00098">
    <property type="entry name" value="alkPPc"/>
    <property type="match status" value="1"/>
</dbReference>
<keyword evidence="3 8" id="KW-0479">Metal-binding</keyword>
<evidence type="ECO:0000256" key="9">
    <source>
        <dbReference type="RuleBase" id="RU003946"/>
    </source>
</evidence>
<dbReference type="CDD" id="cd16012">
    <property type="entry name" value="ALP"/>
    <property type="match status" value="1"/>
</dbReference>
<feature type="active site" description="Phosphoserine intermediate" evidence="7">
    <location>
        <position position="85"/>
    </location>
</feature>
<comment type="caution">
    <text evidence="10">The sequence shown here is derived from an EMBL/GenBank/DDBJ whole genome shotgun (WGS) entry which is preliminary data.</text>
</comment>
<dbReference type="PATRIC" id="fig|1328313.3.peg.148"/>
<proteinExistence type="inferred from homology"/>
<feature type="binding site" evidence="8">
    <location>
        <position position="38"/>
    </location>
    <ligand>
        <name>Zn(2+)</name>
        <dbReference type="ChEBI" id="CHEBI:29105"/>
        <label>2</label>
    </ligand>
</feature>
<dbReference type="GO" id="GO:0004035">
    <property type="term" value="F:alkaline phosphatase activity"/>
    <property type="evidence" value="ECO:0007669"/>
    <property type="project" value="TreeGrafter"/>
</dbReference>
<feature type="binding site" evidence="8">
    <location>
        <position position="261"/>
    </location>
    <ligand>
        <name>Mg(2+)</name>
        <dbReference type="ChEBI" id="CHEBI:18420"/>
    </ligand>
</feature>
<evidence type="ECO:0000256" key="1">
    <source>
        <dbReference type="ARBA" id="ARBA00005984"/>
    </source>
</evidence>
<dbReference type="InterPro" id="IPR001952">
    <property type="entry name" value="Alkaline_phosphatase"/>
</dbReference>
<evidence type="ECO:0000313" key="11">
    <source>
        <dbReference type="Proteomes" id="UP000019276"/>
    </source>
</evidence>
<feature type="binding site" evidence="8">
    <location>
        <position position="308"/>
    </location>
    <ligand>
        <name>Zn(2+)</name>
        <dbReference type="ChEBI" id="CHEBI:29105"/>
        <label>2</label>
    </ligand>
</feature>
<comment type="cofactor">
    <cofactor evidence="8">
        <name>Zn(2+)</name>
        <dbReference type="ChEBI" id="CHEBI:29105"/>
    </cofactor>
    <text evidence="8">Binds 2 Zn(2+) ions.</text>
</comment>
<dbReference type="STRING" id="1328313.DS2_00700"/>
<feature type="binding site" evidence="8">
    <location>
        <position position="136"/>
    </location>
    <ligand>
        <name>Mg(2+)</name>
        <dbReference type="ChEBI" id="CHEBI:18420"/>
    </ligand>
</feature>
<dbReference type="PANTHER" id="PTHR11596:SF5">
    <property type="entry name" value="ALKALINE PHOSPHATASE"/>
    <property type="match status" value="1"/>
</dbReference>
<feature type="binding site" evidence="8">
    <location>
        <position position="270"/>
    </location>
    <ligand>
        <name>Zn(2+)</name>
        <dbReference type="ChEBI" id="CHEBI:29105"/>
        <label>2</label>
    </ligand>
</feature>
<accession>W7QT45</accession>
<sequence>MRLIHYTLIGILIGLFALSMYKSDNPPPPKNIILVIGDGMGDNYLSAYRYWKAQSANNVSPTIFDQLLVGKSMSYPDDDTFVTDSAAGATAFAAAQKSYNGAISVNNAGERLATILEQAKKLNKTTAIVATSEVVHATPATFYAHQKHRKDYPQIADQIVDNQINNRPIIDLLLGGGLSYLAREDRNILQELEAFDYQVKTQWAELNSITRLPAIGVFANKGLQYEINSRQQRLLNMTKLALQRLETDANSRKNGFFMMVEASQIDWCGHANDIACAMHEMQDLESTLAILKSFVDDNPDTLLVVTADHETGGLSVGADGHYNWKPQLISNINLSIDKLAEALVESEPDEIYQVWLQHTQLELNFAQIEVLKRLHQKDLAALARFSRQTINRMSLTGWTSGGHTAADVPVLAYGAGANQFAGFNDNAEIGKILLTILNTND</sequence>
<evidence type="ECO:0000256" key="8">
    <source>
        <dbReference type="PIRSR" id="PIRSR601952-2"/>
    </source>
</evidence>
<protein>
    <submittedName>
        <fullName evidence="10">Alkaline phosphatase</fullName>
    </submittedName>
</protein>
<evidence type="ECO:0000256" key="3">
    <source>
        <dbReference type="ARBA" id="ARBA00022723"/>
    </source>
</evidence>
<keyword evidence="6 8" id="KW-0460">Magnesium</keyword>
<evidence type="ECO:0000313" key="10">
    <source>
        <dbReference type="EMBL" id="EWH12197.1"/>
    </source>
</evidence>
<dbReference type="Gene3D" id="3.40.720.10">
    <property type="entry name" value="Alkaline Phosphatase, subunit A"/>
    <property type="match status" value="1"/>
</dbReference>
<dbReference type="EMBL" id="ARZY01000001">
    <property type="protein sequence ID" value="EWH12197.1"/>
    <property type="molecule type" value="Genomic_DNA"/>
</dbReference>
<feature type="binding site" evidence="8">
    <location>
        <position position="309"/>
    </location>
    <ligand>
        <name>Zn(2+)</name>
        <dbReference type="ChEBI" id="CHEBI:29105"/>
        <label>2</label>
    </ligand>
</feature>
<dbReference type="RefSeq" id="WP_035012658.1">
    <property type="nucleotide sequence ID" value="NZ_ARZY01000001.1"/>
</dbReference>
<comment type="cofactor">
    <cofactor evidence="8">
        <name>Mg(2+)</name>
        <dbReference type="ChEBI" id="CHEBI:18420"/>
    </cofactor>
    <text evidence="8">Binds 1 Mg(2+) ion.</text>
</comment>
<dbReference type="PROSITE" id="PS00123">
    <property type="entry name" value="ALKALINE_PHOSPHATASE"/>
    <property type="match status" value="1"/>
</dbReference>
<keyword evidence="2" id="KW-0597">Phosphoprotein</keyword>
<feature type="binding site" evidence="8">
    <location>
        <position position="266"/>
    </location>
    <ligand>
        <name>Zn(2+)</name>
        <dbReference type="ChEBI" id="CHEBI:29105"/>
        <label>2</label>
    </ligand>
</feature>
<feature type="binding site" evidence="8">
    <location>
        <position position="403"/>
    </location>
    <ligand>
        <name>Zn(2+)</name>
        <dbReference type="ChEBI" id="CHEBI:29105"/>
        <label>2</label>
    </ligand>
</feature>
<keyword evidence="5 8" id="KW-0862">Zinc</keyword>
<dbReference type="SUPFAM" id="SSF53649">
    <property type="entry name" value="Alkaline phosphatase-like"/>
    <property type="match status" value="1"/>
</dbReference>
<evidence type="ECO:0000256" key="4">
    <source>
        <dbReference type="ARBA" id="ARBA00022801"/>
    </source>
</evidence>
<dbReference type="PANTHER" id="PTHR11596">
    <property type="entry name" value="ALKALINE PHOSPHATASE"/>
    <property type="match status" value="1"/>
</dbReference>
<evidence type="ECO:0000256" key="5">
    <source>
        <dbReference type="ARBA" id="ARBA00022833"/>
    </source>
</evidence>
<keyword evidence="11" id="KW-1185">Reference proteome</keyword>
<feature type="binding site" evidence="8">
    <location>
        <position position="38"/>
    </location>
    <ligand>
        <name>Mg(2+)</name>
        <dbReference type="ChEBI" id="CHEBI:18420"/>
    </ligand>
</feature>
<organism evidence="10 11">
    <name type="scientific">Catenovulum agarivorans DS-2</name>
    <dbReference type="NCBI Taxonomy" id="1328313"/>
    <lineage>
        <taxon>Bacteria</taxon>
        <taxon>Pseudomonadati</taxon>
        <taxon>Pseudomonadota</taxon>
        <taxon>Gammaproteobacteria</taxon>
        <taxon>Alteromonadales</taxon>
        <taxon>Alteromonadaceae</taxon>
        <taxon>Catenovulum</taxon>
    </lineage>
</organism>
<keyword evidence="4" id="KW-0378">Hydrolase</keyword>